<dbReference type="InterPro" id="IPR006656">
    <property type="entry name" value="Mopterin_OxRdtase"/>
</dbReference>
<dbReference type="Gene3D" id="2.20.25.90">
    <property type="entry name" value="ADC-like domains"/>
    <property type="match status" value="1"/>
</dbReference>
<keyword evidence="5" id="KW-0408">Iron</keyword>
<dbReference type="PANTHER" id="PTHR43742">
    <property type="entry name" value="TRIMETHYLAMINE-N-OXIDE REDUCTASE"/>
    <property type="match status" value="1"/>
</dbReference>
<keyword evidence="6" id="KW-0411">Iron-sulfur</keyword>
<dbReference type="Gene3D" id="3.40.228.10">
    <property type="entry name" value="Dimethylsulfoxide Reductase, domain 2"/>
    <property type="match status" value="1"/>
</dbReference>
<dbReference type="Pfam" id="PF01568">
    <property type="entry name" value="Molydop_binding"/>
    <property type="match status" value="1"/>
</dbReference>
<evidence type="ECO:0000313" key="9">
    <source>
        <dbReference type="EMBL" id="MCI2242425.1"/>
    </source>
</evidence>
<dbReference type="InterPro" id="IPR006657">
    <property type="entry name" value="MoPterin_dinucl-bd_dom"/>
</dbReference>
<comment type="similarity">
    <text evidence="1">Belongs to the prokaryotic molybdopterin-containing oxidoreductase family.</text>
</comment>
<evidence type="ECO:0000256" key="5">
    <source>
        <dbReference type="ARBA" id="ARBA00023004"/>
    </source>
</evidence>
<evidence type="ECO:0000256" key="3">
    <source>
        <dbReference type="ARBA" id="ARBA00022729"/>
    </source>
</evidence>
<dbReference type="Gene3D" id="2.40.40.20">
    <property type="match status" value="1"/>
</dbReference>
<sequence length="804" mass="88554">MGETTVSRGALSRRSFLKGAGAAAGALGLAGAAGMTTAQDWLAPAKAHAEGEERVAYLCHQFHCLSACCLKCTVRDGRLALIEPNDALREEDQRICLRGINEIQHVYAADRIQTPLRRVGERGEGKFEAITWDEAIKAVADAIKESQAKYGDNSFFFRKSTEASSAHGSGYLAALLHAETGGNWGLDRGQANGLDAGCGVGAFRATNNALAEWPLASTIIFLGFNPLESSIAWTKAFFDAKDAGAKIITVDTRFSPTASKSHQWVSVKPGTDAALVIGMVRAIMDEGWYDEEFMKAHTGYPFLIDRATGEVYGVMRDVTDEKTGKVSRKKAPYVWDVATGTARLFDEEGVDPALEGTWEVDGRTLVTEFSALREAYEPYTLEWAGEVSSVDPAVIRGLADDYANRGPAFLCFGLGGPDKYTNADVLGHALVLVTALTGNTGKKGCGTGWYGGGGAFHATSALQSWKLPEEFKASKSQMPMYDMPYNDNNVHVALTFGDAFTLEAADANSMLEWVKGLDFFAICDIYHSSAVDYADIVLPACSKFECDEEVTDLRDAKGYLSLGQKCIDPLFESKTDLEIERLIAAQWGYDQYLPKSHEEYARHRLSKAKGNIEGFTIEKFQANQGVLRYLDSDEPVRSTLKFATDTGRMEPYYEKQIKFGQAFPTYETPNEAYEDNAKRQQYPLVFMQGKSCFRIHAYYSASAWFQEYFGPQVNISPVDAEARGIATGDAVRITNDRGTFVCTALVNNAIQPGTLFMAETTYNHYYPEGFLQNVTNSHRQERCYEMTYGPQIPYNDTLVEIEKA</sequence>
<dbReference type="Proteomes" id="UP001430755">
    <property type="component" value="Unassembled WGS sequence"/>
</dbReference>
<dbReference type="InterPro" id="IPR019546">
    <property type="entry name" value="TAT_signal_bac_arc"/>
</dbReference>
<evidence type="ECO:0000256" key="1">
    <source>
        <dbReference type="ARBA" id="ARBA00010312"/>
    </source>
</evidence>
<evidence type="ECO:0000256" key="6">
    <source>
        <dbReference type="ARBA" id="ARBA00023014"/>
    </source>
</evidence>
<evidence type="ECO:0000259" key="8">
    <source>
        <dbReference type="Pfam" id="PF01568"/>
    </source>
</evidence>
<keyword evidence="4" id="KW-0560">Oxidoreductase</keyword>
<keyword evidence="2" id="KW-0479">Metal-binding</keyword>
<accession>A0ABS9WHT0</accession>
<feature type="domain" description="Molybdopterin dinucleotide-binding" evidence="8">
    <location>
        <begin position="684"/>
        <end position="763"/>
    </location>
</feature>
<evidence type="ECO:0000256" key="2">
    <source>
        <dbReference type="ARBA" id="ARBA00022723"/>
    </source>
</evidence>
<dbReference type="Gene3D" id="3.40.50.740">
    <property type="match status" value="2"/>
</dbReference>
<comment type="caution">
    <text evidence="9">The sequence shown here is derived from an EMBL/GenBank/DDBJ whole genome shotgun (WGS) entry which is preliminary data.</text>
</comment>
<keyword evidence="10" id="KW-1185">Reference proteome</keyword>
<proteinExistence type="inferred from homology"/>
<dbReference type="InterPro" id="IPR050612">
    <property type="entry name" value="Prok_Mopterin_Oxidored"/>
</dbReference>
<dbReference type="SUPFAM" id="SSF50692">
    <property type="entry name" value="ADC-like"/>
    <property type="match status" value="1"/>
</dbReference>
<protein>
    <submittedName>
        <fullName evidence="9">Molybdopterin-dependent oxidoreductase</fullName>
    </submittedName>
</protein>
<organism evidence="9 10">
    <name type="scientific">Adlercreutzia faecimuris</name>
    <dbReference type="NCBI Taxonomy" id="2897341"/>
    <lineage>
        <taxon>Bacteria</taxon>
        <taxon>Bacillati</taxon>
        <taxon>Actinomycetota</taxon>
        <taxon>Coriobacteriia</taxon>
        <taxon>Eggerthellales</taxon>
        <taxon>Eggerthellaceae</taxon>
        <taxon>Adlercreutzia</taxon>
    </lineage>
</organism>
<feature type="domain" description="Molybdopterin oxidoreductase" evidence="7">
    <location>
        <begin position="111"/>
        <end position="584"/>
    </location>
</feature>
<name>A0ABS9WHT0_9ACTN</name>
<dbReference type="SUPFAM" id="SSF53706">
    <property type="entry name" value="Formate dehydrogenase/DMSO reductase, domains 1-3"/>
    <property type="match status" value="1"/>
</dbReference>
<evidence type="ECO:0000259" key="7">
    <source>
        <dbReference type="Pfam" id="PF00384"/>
    </source>
</evidence>
<dbReference type="InterPro" id="IPR009010">
    <property type="entry name" value="Asp_de-COase-like_dom_sf"/>
</dbReference>
<dbReference type="Pfam" id="PF00384">
    <property type="entry name" value="Molybdopterin"/>
    <property type="match status" value="1"/>
</dbReference>
<dbReference type="InterPro" id="IPR006311">
    <property type="entry name" value="TAT_signal"/>
</dbReference>
<dbReference type="EMBL" id="JAJMLW010000003">
    <property type="protein sequence ID" value="MCI2242425.1"/>
    <property type="molecule type" value="Genomic_DNA"/>
</dbReference>
<dbReference type="RefSeq" id="WP_242165681.1">
    <property type="nucleotide sequence ID" value="NZ_JAJMLW010000003.1"/>
</dbReference>
<gene>
    <name evidence="9" type="ORF">LPT13_08685</name>
</gene>
<dbReference type="PANTHER" id="PTHR43742:SF6">
    <property type="entry name" value="OXIDOREDUCTASE YYAE-RELATED"/>
    <property type="match status" value="1"/>
</dbReference>
<evidence type="ECO:0000313" key="10">
    <source>
        <dbReference type="Proteomes" id="UP001430755"/>
    </source>
</evidence>
<dbReference type="PROSITE" id="PS51318">
    <property type="entry name" value="TAT"/>
    <property type="match status" value="1"/>
</dbReference>
<evidence type="ECO:0000256" key="4">
    <source>
        <dbReference type="ARBA" id="ARBA00023002"/>
    </source>
</evidence>
<keyword evidence="3" id="KW-0732">Signal</keyword>
<dbReference type="NCBIfam" id="TIGR01409">
    <property type="entry name" value="TAT_signal_seq"/>
    <property type="match status" value="1"/>
</dbReference>
<reference evidence="9" key="1">
    <citation type="submission" date="2021-11" db="EMBL/GenBank/DDBJ databases">
        <title>A Novel Adlercreutzia Species, isolated from a Allomyrina dichotoma larva feces.</title>
        <authorList>
            <person name="Suh M.K."/>
        </authorList>
    </citation>
    <scope>NUCLEOTIDE SEQUENCE</scope>
    <source>
        <strain evidence="9">JBNU-10</strain>
    </source>
</reference>